<accession>A0A9D2ALA1</accession>
<feature type="domain" description="Maltose/galactoside acetyltransferase" evidence="4">
    <location>
        <begin position="5"/>
        <end position="59"/>
    </location>
</feature>
<dbReference type="InterPro" id="IPR024688">
    <property type="entry name" value="Mac_dom"/>
</dbReference>
<dbReference type="FunFam" id="2.160.10.10:FF:000025">
    <property type="entry name" value="Hexapeptide-repeat containing-acetyltransferase"/>
    <property type="match status" value="1"/>
</dbReference>
<sequence>MDANTQKMIDGLPYEAGSAELTKLMQKSHTLCAQYNQLTDDHEPKREEILKQLIPHQGKGCYMQGPIHFDYGVFTHLGQNFYSNYNFTVLDCGPVTIGDNVMCGPGVTIANAMHPLKWQQRNPRTQKDGQFTTVEFSKPVVIGNNCWLASNVTVCPGVHIGNGCVIAAGAVVTHDIPDNSLAAGVPAKVLRNITDADRLNNYPY</sequence>
<keyword evidence="2" id="KW-0808">Transferase</keyword>
<dbReference type="Proteomes" id="UP000824231">
    <property type="component" value="Unassembled WGS sequence"/>
</dbReference>
<comment type="similarity">
    <text evidence="1">Belongs to the transferase hexapeptide repeat family.</text>
</comment>
<dbReference type="EMBL" id="DXFH01000013">
    <property type="protein sequence ID" value="HIX35570.1"/>
    <property type="molecule type" value="Genomic_DNA"/>
</dbReference>
<evidence type="ECO:0000256" key="1">
    <source>
        <dbReference type="ARBA" id="ARBA00007274"/>
    </source>
</evidence>
<reference evidence="5" key="1">
    <citation type="journal article" date="2021" name="PeerJ">
        <title>Extensive microbial diversity within the chicken gut microbiome revealed by metagenomics and culture.</title>
        <authorList>
            <person name="Gilroy R."/>
            <person name="Ravi A."/>
            <person name="Getino M."/>
            <person name="Pursley I."/>
            <person name="Horton D.L."/>
            <person name="Alikhan N.F."/>
            <person name="Baker D."/>
            <person name="Gharbi K."/>
            <person name="Hall N."/>
            <person name="Watson M."/>
            <person name="Adriaenssens E.M."/>
            <person name="Foster-Nyarko E."/>
            <person name="Jarju S."/>
            <person name="Secka A."/>
            <person name="Antonio M."/>
            <person name="Oren A."/>
            <person name="Chaudhuri R.R."/>
            <person name="La Ragione R."/>
            <person name="Hildebrand F."/>
            <person name="Pallen M.J."/>
        </authorList>
    </citation>
    <scope>NUCLEOTIDE SEQUENCE</scope>
    <source>
        <strain evidence="5">ChiSxjej3B15-572</strain>
    </source>
</reference>
<dbReference type="AlphaFoldDB" id="A0A9D2ALA1"/>
<keyword evidence="3" id="KW-0012">Acyltransferase</keyword>
<dbReference type="PANTHER" id="PTHR23416:SF23">
    <property type="entry name" value="ACETYLTRANSFERASE C18B11.09C-RELATED"/>
    <property type="match status" value="1"/>
</dbReference>
<dbReference type="Gene3D" id="2.160.10.10">
    <property type="entry name" value="Hexapeptide repeat proteins"/>
    <property type="match status" value="1"/>
</dbReference>
<evidence type="ECO:0000313" key="5">
    <source>
        <dbReference type="EMBL" id="HIX35570.1"/>
    </source>
</evidence>
<dbReference type="InterPro" id="IPR001451">
    <property type="entry name" value="Hexapep"/>
</dbReference>
<protein>
    <submittedName>
        <fullName evidence="5">Sugar O-acetyltransferase</fullName>
    </submittedName>
</protein>
<proteinExistence type="inferred from homology"/>
<dbReference type="CDD" id="cd03357">
    <property type="entry name" value="LbH_MAT_GAT"/>
    <property type="match status" value="1"/>
</dbReference>
<gene>
    <name evidence="5" type="ORF">H9856_04105</name>
</gene>
<dbReference type="GO" id="GO:0008374">
    <property type="term" value="F:O-acyltransferase activity"/>
    <property type="evidence" value="ECO:0007669"/>
    <property type="project" value="TreeGrafter"/>
</dbReference>
<evidence type="ECO:0000313" key="6">
    <source>
        <dbReference type="Proteomes" id="UP000824231"/>
    </source>
</evidence>
<dbReference type="SUPFAM" id="SSF51161">
    <property type="entry name" value="Trimeric LpxA-like enzymes"/>
    <property type="match status" value="1"/>
</dbReference>
<organism evidence="5 6">
    <name type="scientific">Candidatus Limosilactobacillus merdigallinarum</name>
    <dbReference type="NCBI Taxonomy" id="2838652"/>
    <lineage>
        <taxon>Bacteria</taxon>
        <taxon>Bacillati</taxon>
        <taxon>Bacillota</taxon>
        <taxon>Bacilli</taxon>
        <taxon>Lactobacillales</taxon>
        <taxon>Lactobacillaceae</taxon>
        <taxon>Limosilactobacillus</taxon>
    </lineage>
</organism>
<reference evidence="5" key="2">
    <citation type="submission" date="2021-04" db="EMBL/GenBank/DDBJ databases">
        <authorList>
            <person name="Gilroy R."/>
        </authorList>
    </citation>
    <scope>NUCLEOTIDE SEQUENCE</scope>
    <source>
        <strain evidence="5">ChiSxjej3B15-572</strain>
    </source>
</reference>
<dbReference type="GO" id="GO:0016407">
    <property type="term" value="F:acetyltransferase activity"/>
    <property type="evidence" value="ECO:0007669"/>
    <property type="project" value="InterPro"/>
</dbReference>
<comment type="caution">
    <text evidence="5">The sequence shown here is derived from an EMBL/GenBank/DDBJ whole genome shotgun (WGS) entry which is preliminary data.</text>
</comment>
<evidence type="ECO:0000256" key="3">
    <source>
        <dbReference type="ARBA" id="ARBA00023315"/>
    </source>
</evidence>
<dbReference type="SMART" id="SM01266">
    <property type="entry name" value="Mac"/>
    <property type="match status" value="1"/>
</dbReference>
<name>A0A9D2ALA1_9LACO</name>
<evidence type="ECO:0000259" key="4">
    <source>
        <dbReference type="SMART" id="SM01266"/>
    </source>
</evidence>
<dbReference type="PANTHER" id="PTHR23416">
    <property type="entry name" value="SIALIC ACID SYNTHASE-RELATED"/>
    <property type="match status" value="1"/>
</dbReference>
<dbReference type="Pfam" id="PF00132">
    <property type="entry name" value="Hexapep"/>
    <property type="match status" value="1"/>
</dbReference>
<dbReference type="InterPro" id="IPR051159">
    <property type="entry name" value="Hexapeptide_acetyltransf"/>
</dbReference>
<dbReference type="Pfam" id="PF12464">
    <property type="entry name" value="Mac"/>
    <property type="match status" value="1"/>
</dbReference>
<dbReference type="InterPro" id="IPR011004">
    <property type="entry name" value="Trimer_LpxA-like_sf"/>
</dbReference>
<evidence type="ECO:0000256" key="2">
    <source>
        <dbReference type="ARBA" id="ARBA00022679"/>
    </source>
</evidence>